<reference evidence="6 7" key="1">
    <citation type="submission" date="2011-10" db="EMBL/GenBank/DDBJ databases">
        <authorList>
            <person name="Genoscope - CEA"/>
        </authorList>
    </citation>
    <scope>NUCLEOTIDE SEQUENCE [LARGE SCALE GENOMIC DNA]</scope>
    <source>
        <strain evidence="6 7">RCC 1105</strain>
    </source>
</reference>
<evidence type="ECO:0000259" key="5">
    <source>
        <dbReference type="PROSITE" id="PS51203"/>
    </source>
</evidence>
<proteinExistence type="predicted"/>
<evidence type="ECO:0000256" key="1">
    <source>
        <dbReference type="ARBA" id="ARBA00004496"/>
    </source>
</evidence>
<dbReference type="PANTHER" id="PTHR12356">
    <property type="entry name" value="NUCLEAR MOVEMENT PROTEIN NUDC"/>
    <property type="match status" value="1"/>
</dbReference>
<dbReference type="GO" id="GO:0006457">
    <property type="term" value="P:protein folding"/>
    <property type="evidence" value="ECO:0007669"/>
    <property type="project" value="TreeGrafter"/>
</dbReference>
<dbReference type="GeneID" id="19013147"/>
<evidence type="ECO:0000313" key="6">
    <source>
        <dbReference type="EMBL" id="CCO18387.1"/>
    </source>
</evidence>
<dbReference type="GO" id="GO:0051082">
    <property type="term" value="F:unfolded protein binding"/>
    <property type="evidence" value="ECO:0007669"/>
    <property type="project" value="TreeGrafter"/>
</dbReference>
<dbReference type="EMBL" id="FO082269">
    <property type="protein sequence ID" value="CCO18387.1"/>
    <property type="molecule type" value="Genomic_DNA"/>
</dbReference>
<dbReference type="AlphaFoldDB" id="K8EJL9"/>
<dbReference type="RefSeq" id="XP_007510854.1">
    <property type="nucleotide sequence ID" value="XM_007510792.1"/>
</dbReference>
<evidence type="ECO:0000256" key="2">
    <source>
        <dbReference type="ARBA" id="ARBA00022490"/>
    </source>
</evidence>
<dbReference type="InterPro" id="IPR007052">
    <property type="entry name" value="CS_dom"/>
</dbReference>
<evidence type="ECO:0000256" key="3">
    <source>
        <dbReference type="ARBA" id="ARBA00053226"/>
    </source>
</evidence>
<feature type="region of interest" description="Disordered" evidence="4">
    <location>
        <begin position="164"/>
        <end position="210"/>
    </location>
</feature>
<dbReference type="KEGG" id="bpg:Bathy10g00700"/>
<keyword evidence="2" id="KW-0963">Cytoplasm</keyword>
<dbReference type="Gene3D" id="2.60.40.790">
    <property type="match status" value="1"/>
</dbReference>
<accession>K8EJL9</accession>
<dbReference type="GO" id="GO:0005737">
    <property type="term" value="C:cytoplasm"/>
    <property type="evidence" value="ECO:0007669"/>
    <property type="project" value="UniProtKB-SubCell"/>
</dbReference>
<gene>
    <name evidence="6" type="ordered locus">Bathy10g00700</name>
</gene>
<feature type="domain" description="CS" evidence="5">
    <location>
        <begin position="209"/>
        <end position="301"/>
    </location>
</feature>
<comment type="subcellular location">
    <subcellularLocation>
        <location evidence="1">Cytoplasm</location>
    </subcellularLocation>
</comment>
<comment type="function">
    <text evidence="3">Small heat shock protein required for the establishment of auxin gradients and for patterning of the apical domain of the embryo. Involved in the specification of the cotyledon primordia. Also required for normal inflorescence and floral meristem function, normal developmental patterning and thermotolerance. Acts as a molecular chaperone.</text>
</comment>
<sequence>MSKSHHFLIPTEMEAQFDAFFMNVASQCSSIASNEHVHGINAIDIMHEAYFGFLRRKTDFFSRSSFTNEEEKNRGKTSVLKALEKQREEVEKSKTTFEREKEETEKRKHKEMVKKKEREEEMREKIAEEERERKERVREALMVQKMEEAKKKIVELDEDGNEVICNDEEEEKDEQQKVARENTEKVEKEEEDPHALQPGTVHPSPLNGGEAEHYVWSQTLQEVDVRLPVPVGTRAKDIVCEFTATTFKFGLKSEPALRIPEKSKLCESIKPDDSFWTLEDNREVRLTLTKSNQMSWWENVIKGDPRIDTKKVVPENSNLADLDGETRSTVEKMMYDQRQKAAGKPTSDQESKMGLMKKFMESHPEMDFSNCKFDDGVLPAGAFNGQ</sequence>
<dbReference type="InterPro" id="IPR037898">
    <property type="entry name" value="NudC_fam"/>
</dbReference>
<dbReference type="CDD" id="cd06467">
    <property type="entry name" value="p23_NUDC_like"/>
    <property type="match status" value="1"/>
</dbReference>
<protein>
    <recommendedName>
        <fullName evidence="5">CS domain-containing protein</fullName>
    </recommendedName>
</protein>
<feature type="region of interest" description="Disordered" evidence="4">
    <location>
        <begin position="85"/>
        <end position="109"/>
    </location>
</feature>
<dbReference type="InterPro" id="IPR008978">
    <property type="entry name" value="HSP20-like_chaperone"/>
</dbReference>
<dbReference type="Proteomes" id="UP000198341">
    <property type="component" value="Chromosome 10"/>
</dbReference>
<dbReference type="STRING" id="41875.K8EJL9"/>
<dbReference type="Pfam" id="PF04969">
    <property type="entry name" value="CS"/>
    <property type="match status" value="1"/>
</dbReference>
<organism evidence="6 7">
    <name type="scientific">Bathycoccus prasinos</name>
    <dbReference type="NCBI Taxonomy" id="41875"/>
    <lineage>
        <taxon>Eukaryota</taxon>
        <taxon>Viridiplantae</taxon>
        <taxon>Chlorophyta</taxon>
        <taxon>Mamiellophyceae</taxon>
        <taxon>Mamiellales</taxon>
        <taxon>Bathycoccaceae</taxon>
        <taxon>Bathycoccus</taxon>
    </lineage>
</organism>
<dbReference type="SUPFAM" id="SSF49764">
    <property type="entry name" value="HSP20-like chaperones"/>
    <property type="match status" value="1"/>
</dbReference>
<feature type="compositionally biased region" description="Basic and acidic residues" evidence="4">
    <location>
        <begin position="174"/>
        <end position="194"/>
    </location>
</feature>
<name>K8EJL9_9CHLO</name>
<evidence type="ECO:0000313" key="7">
    <source>
        <dbReference type="Proteomes" id="UP000198341"/>
    </source>
</evidence>
<keyword evidence="7" id="KW-1185">Reference proteome</keyword>
<dbReference type="PANTHER" id="PTHR12356:SF3">
    <property type="entry name" value="NUCLEAR MIGRATION PROTEIN NUDC"/>
    <property type="match status" value="1"/>
</dbReference>
<evidence type="ECO:0000256" key="4">
    <source>
        <dbReference type="SAM" id="MobiDB-lite"/>
    </source>
</evidence>
<feature type="compositionally biased region" description="Acidic residues" evidence="4">
    <location>
        <begin position="164"/>
        <end position="173"/>
    </location>
</feature>
<dbReference type="PROSITE" id="PS51203">
    <property type="entry name" value="CS"/>
    <property type="match status" value="1"/>
</dbReference>
<feature type="compositionally biased region" description="Basic and acidic residues" evidence="4">
    <location>
        <begin position="85"/>
        <end position="106"/>
    </location>
</feature>
<dbReference type="FunFam" id="2.60.40.790:FF:000001">
    <property type="entry name" value="Nuclear migration protein nudC"/>
    <property type="match status" value="1"/>
</dbReference>
<dbReference type="OrthoDB" id="416217at2759"/>
<dbReference type="eggNOG" id="KOG2265">
    <property type="taxonomic scope" value="Eukaryota"/>
</dbReference>